<reference evidence="2 3" key="1">
    <citation type="journal article" date="2015" name="Nature">
        <title>rRNA introns, odd ribosomes, and small enigmatic genomes across a large radiation of phyla.</title>
        <authorList>
            <person name="Brown C.T."/>
            <person name="Hug L.A."/>
            <person name="Thomas B.C."/>
            <person name="Sharon I."/>
            <person name="Castelle C.J."/>
            <person name="Singh A."/>
            <person name="Wilkins M.J."/>
            <person name="Williams K.H."/>
            <person name="Banfield J.F."/>
        </authorList>
    </citation>
    <scope>NUCLEOTIDE SEQUENCE [LARGE SCALE GENOMIC DNA]</scope>
</reference>
<comment type="caution">
    <text evidence="2">The sequence shown here is derived from an EMBL/GenBank/DDBJ whole genome shotgun (WGS) entry which is preliminary data.</text>
</comment>
<proteinExistence type="predicted"/>
<name>A0A0G1HR47_9BACT</name>
<gene>
    <name evidence="2" type="ORF">UW41_C0011G0020</name>
</gene>
<keyword evidence="1" id="KW-1133">Transmembrane helix</keyword>
<dbReference type="InterPro" id="IPR025101">
    <property type="entry name" value="DUF4012"/>
</dbReference>
<dbReference type="STRING" id="1618392.UW41_C0011G0020"/>
<organism evidence="2 3">
    <name type="scientific">Candidatus Collierbacteria bacterium GW2011_GWC2_44_18</name>
    <dbReference type="NCBI Taxonomy" id="1618392"/>
    <lineage>
        <taxon>Bacteria</taxon>
        <taxon>Candidatus Collieribacteriota</taxon>
    </lineage>
</organism>
<dbReference type="Proteomes" id="UP000034172">
    <property type="component" value="Unassembled WGS sequence"/>
</dbReference>
<keyword evidence="1" id="KW-0472">Membrane</keyword>
<protein>
    <submittedName>
        <fullName evidence="2">Tetratricopeptide TPR_2 repeat protein</fullName>
    </submittedName>
</protein>
<evidence type="ECO:0000313" key="3">
    <source>
        <dbReference type="Proteomes" id="UP000034172"/>
    </source>
</evidence>
<dbReference type="AlphaFoldDB" id="A0A0G1HR47"/>
<feature type="transmembrane region" description="Helical" evidence="1">
    <location>
        <begin position="320"/>
        <end position="342"/>
    </location>
</feature>
<keyword evidence="1" id="KW-0812">Transmembrane</keyword>
<evidence type="ECO:0000313" key="2">
    <source>
        <dbReference type="EMBL" id="KKT49138.1"/>
    </source>
</evidence>
<dbReference type="EMBL" id="LCIE01000011">
    <property type="protein sequence ID" value="KKT49138.1"/>
    <property type="molecule type" value="Genomic_DNA"/>
</dbReference>
<sequence>MQIIYTKLMAEGNIKIAVWSNNSFLEESFLGQIDAPEINFRGLKDVTQLPYVLVLIDLSQDLSHISQKIIDIYCQAKKRNQKLTVLILHGEKIDSEKNLYFQELLNKLGGDRPLHRLVSIRDLFQSTLLYSETFLEKYILESIADRKISISKKGENTFYPISFADLTDCLKKIFFLHTTAGKSFWVVGDPITDLEVAYLIKKNFEDSEGPEFEIDASGVDDNSTLDLSSLGNQTRALLNWEPQDDFASKLKDAVNRFSEDRTLLLTKLHHDHKQNQHPKLKKINSLFLSLSKIIIAFKTKKGNEKNIETAHQLLTKTFEYTLASIATVYLILTLCFICFTALSLKNLETTLFDIRKGNITLSVQDLGRSKFFSQIGEYSYSAVSPLISLLASDVHEKNYNLFIFLNYSQASLASLQQTYQLAEKIYQTIGSQSTGQFYVDSSLALRSNLSQVYENLNQIELLSNQNKLPLVLQEKINSSTEFKNLKLIEQQISDLLKTSELIPVFLAGDSAKNIIVLFQNSQEIRSTGGAIDYVLALVLDQGRVVSKNLYRSDEIDNLAVGVITAPPFVRQFTGQNDWKMRDLNYNPDFPQTATNISWLIEKTLKFKPDVVLAVNDKLISSLLSEDKGVVLQGQNVTAESFQKELSSVSPSPLYRDLIGYYLDGIFDHTRTLVSLGRIIARQSDENQILFWSSDINIEKSIISQSISGAVYPHTCHGGLSNARTCIAQTIYVNESNYSLLLLSDILERKTLHTVWLEPNIVRHEYHIQYQFKEKQISLNQDIKELIQIYAPMNSTLDQVQLDDKNQSLDLVTEQRDNDMERFQIPISLSLNQPHNLVFRFSTRLANPNFLPYAYSLTEYQQPGISNQYAELNINIPEAARPASITAPVTTGPNTLKLVLPAKTITFGVNLVAGNQ</sequence>
<dbReference type="Pfam" id="PF13196">
    <property type="entry name" value="DUF4012"/>
    <property type="match status" value="1"/>
</dbReference>
<evidence type="ECO:0000256" key="1">
    <source>
        <dbReference type="SAM" id="Phobius"/>
    </source>
</evidence>
<accession>A0A0G1HR47</accession>